<dbReference type="InterPro" id="IPR051502">
    <property type="entry name" value="RLP_Defense_Trigger"/>
</dbReference>
<keyword evidence="5" id="KW-1185">Reference proteome</keyword>
<accession>A0A6P5Z8H8</accession>
<dbReference type="InterPro" id="IPR001611">
    <property type="entry name" value="Leu-rich_rpt"/>
</dbReference>
<evidence type="ECO:0000256" key="4">
    <source>
        <dbReference type="ARBA" id="ARBA00023170"/>
    </source>
</evidence>
<dbReference type="RefSeq" id="XP_022748825.1">
    <property type="nucleotide sequence ID" value="XM_022893090.1"/>
</dbReference>
<keyword evidence="2" id="KW-0433">Leucine-rich repeat</keyword>
<keyword evidence="4" id="KW-0675">Receptor</keyword>
<name>A0A6P5Z8H8_DURZI</name>
<dbReference type="KEGG" id="dzi:111298328"/>
<dbReference type="AlphaFoldDB" id="A0A6P5Z8H8"/>
<dbReference type="OrthoDB" id="998375at2759"/>
<keyword evidence="3" id="KW-0677">Repeat</keyword>
<evidence type="ECO:0000313" key="6">
    <source>
        <dbReference type="RefSeq" id="XP_022748825.1"/>
    </source>
</evidence>
<proteinExistence type="inferred from homology"/>
<protein>
    <submittedName>
        <fullName evidence="6">LRR receptor-like serine/threonine-protein kinase ERL1</fullName>
    </submittedName>
</protein>
<dbReference type="InterPro" id="IPR032675">
    <property type="entry name" value="LRR_dom_sf"/>
</dbReference>
<dbReference type="PANTHER" id="PTHR48062">
    <property type="entry name" value="RECEPTOR-LIKE PROTEIN 14"/>
    <property type="match status" value="1"/>
</dbReference>
<evidence type="ECO:0000256" key="1">
    <source>
        <dbReference type="ARBA" id="ARBA00009592"/>
    </source>
</evidence>
<reference evidence="6" key="1">
    <citation type="submission" date="2025-08" db="UniProtKB">
        <authorList>
            <consortium name="RefSeq"/>
        </authorList>
    </citation>
    <scope>IDENTIFICATION</scope>
    <source>
        <tissue evidence="6">Fruit stalk</tissue>
    </source>
</reference>
<evidence type="ECO:0000313" key="5">
    <source>
        <dbReference type="Proteomes" id="UP000515121"/>
    </source>
</evidence>
<dbReference type="Proteomes" id="UP000515121">
    <property type="component" value="Unplaced"/>
</dbReference>
<evidence type="ECO:0000256" key="2">
    <source>
        <dbReference type="ARBA" id="ARBA00022614"/>
    </source>
</evidence>
<dbReference type="GeneID" id="111298328"/>
<gene>
    <name evidence="6" type="primary">LOC111298328</name>
</gene>
<evidence type="ECO:0000256" key="3">
    <source>
        <dbReference type="ARBA" id="ARBA00022737"/>
    </source>
</evidence>
<dbReference type="Pfam" id="PF00560">
    <property type="entry name" value="LRR_1"/>
    <property type="match status" value="2"/>
</dbReference>
<dbReference type="PANTHER" id="PTHR48062:SF39">
    <property type="entry name" value="LEUCINE-RICH REPEAT-CONTAINING N-TERMINAL PLANT-TYPE DOMAIN-CONTAINING PROTEIN"/>
    <property type="match status" value="1"/>
</dbReference>
<organism evidence="5 6">
    <name type="scientific">Durio zibethinus</name>
    <name type="common">Durian</name>
    <dbReference type="NCBI Taxonomy" id="66656"/>
    <lineage>
        <taxon>Eukaryota</taxon>
        <taxon>Viridiplantae</taxon>
        <taxon>Streptophyta</taxon>
        <taxon>Embryophyta</taxon>
        <taxon>Tracheophyta</taxon>
        <taxon>Spermatophyta</taxon>
        <taxon>Magnoliopsida</taxon>
        <taxon>eudicotyledons</taxon>
        <taxon>Gunneridae</taxon>
        <taxon>Pentapetalae</taxon>
        <taxon>rosids</taxon>
        <taxon>malvids</taxon>
        <taxon>Malvales</taxon>
        <taxon>Malvaceae</taxon>
        <taxon>Helicteroideae</taxon>
        <taxon>Durio</taxon>
    </lineage>
</organism>
<comment type="similarity">
    <text evidence="1">Belongs to the RLP family.</text>
</comment>
<dbReference type="SUPFAM" id="SSF52058">
    <property type="entry name" value="L domain-like"/>
    <property type="match status" value="1"/>
</dbReference>
<sequence>MAASKVATDYHCCKQKQDPTINREIVHIDVHNYSVSTLDHLHLTQTTESSEQRCMEEERDALLQIKASINSLGGTAFSSWYEEDRCQASKTQATWEAESAEQLNKESFSSLPEEGGITVSLFLRFVSISHLEISYNAQLELETESQTWFPSFNLNELNLAGCNLRKIPSFLSTQINLKTLDLSDNLPVGKIPSWLMHSTTSKLRVGGNKLSGPFPRIFRNISSKLTSLNVSDDSFDGPLPEDINLIFPELFYIDASFNDGIPPSFGRLKRLRFLDLSYNKFHGGSSLLMTSNMSSLEHLNLEDNNLRGYAIPRNSSLPNLKILVLGKNDFTGTFQDSLSWSLSQSSALN</sequence>
<dbReference type="Gene3D" id="3.80.10.10">
    <property type="entry name" value="Ribonuclease Inhibitor"/>
    <property type="match status" value="2"/>
</dbReference>